<keyword evidence="1 3" id="KW-0378">Hydrolase</keyword>
<dbReference type="PANTHER" id="PTHR43798:SF31">
    <property type="entry name" value="AB HYDROLASE SUPERFAMILY PROTEIN YCLE"/>
    <property type="match status" value="1"/>
</dbReference>
<dbReference type="GO" id="GO:0016787">
    <property type="term" value="F:hydrolase activity"/>
    <property type="evidence" value="ECO:0007669"/>
    <property type="project" value="UniProtKB-KW"/>
</dbReference>
<reference evidence="3 4" key="1">
    <citation type="submission" date="2017-06" db="EMBL/GenBank/DDBJ databases">
        <title>Genome sequencing of cyanobaciteial culture collection at National Institute for Environmental Studies (NIES).</title>
        <authorList>
            <person name="Hirose Y."/>
            <person name="Shimura Y."/>
            <person name="Fujisawa T."/>
            <person name="Nakamura Y."/>
            <person name="Kawachi M."/>
        </authorList>
    </citation>
    <scope>NUCLEOTIDE SEQUENCE [LARGE SCALE GENOMIC DNA]</scope>
    <source>
        <strain evidence="3 4">NIES-267</strain>
    </source>
</reference>
<dbReference type="AlphaFoldDB" id="A0A1Z4LM95"/>
<keyword evidence="4" id="KW-1185">Reference proteome</keyword>
<dbReference type="OrthoDB" id="59888at2"/>
<dbReference type="GO" id="GO:0016020">
    <property type="term" value="C:membrane"/>
    <property type="evidence" value="ECO:0007669"/>
    <property type="project" value="TreeGrafter"/>
</dbReference>
<evidence type="ECO:0000313" key="3">
    <source>
        <dbReference type="EMBL" id="BAY82355.1"/>
    </source>
</evidence>
<gene>
    <name evidence="3" type="ORF">NIES267_18340</name>
</gene>
<dbReference type="PANTHER" id="PTHR43798">
    <property type="entry name" value="MONOACYLGLYCEROL LIPASE"/>
    <property type="match status" value="1"/>
</dbReference>
<dbReference type="InterPro" id="IPR000073">
    <property type="entry name" value="AB_hydrolase_1"/>
</dbReference>
<evidence type="ECO:0000256" key="1">
    <source>
        <dbReference type="ARBA" id="ARBA00022801"/>
    </source>
</evidence>
<dbReference type="Proteomes" id="UP000218418">
    <property type="component" value="Chromosome"/>
</dbReference>
<accession>A0A1Z4LM95</accession>
<dbReference type="EMBL" id="AP018227">
    <property type="protein sequence ID" value="BAY82355.1"/>
    <property type="molecule type" value="Genomic_DNA"/>
</dbReference>
<sequence length="328" mass="36907">MLWLFAVLIGLICFGIISQIFLTKYELNKFPPPGKLIDIDGKSLHYKVMGEGNPTVVIDNGQGGTHLDWQLVQPEIAKLTRTVTYDRAGYGWSNLSSSQKPRTAEQCLDELRQLLQKAKIPPPYILVGMSLSGLFVRLFAYQYPEEVAGMVLVDVTHEQMYERIPPKMVKLNQKVDWFAINILPIAARIGLFRLFVIFDKLPLATDLFKKLPQEIQSSAKSIYAQTKFWQAFGRESAAHNVALEQLKQVRNTKSFPDIPLIVLSSGKKDFGATEELLQAIHELHADLAEESPQGIQIIANDSGHAIQLDEPKLVVDAIRQVVEKVRCK</sequence>
<protein>
    <submittedName>
        <fullName evidence="3">Alpha/beta hydrolase fold protein</fullName>
    </submittedName>
</protein>
<name>A0A1Z4LM95_9CYAN</name>
<feature type="domain" description="AB hydrolase-1" evidence="2">
    <location>
        <begin position="54"/>
        <end position="311"/>
    </location>
</feature>
<dbReference type="SUPFAM" id="SSF53474">
    <property type="entry name" value="alpha/beta-Hydrolases"/>
    <property type="match status" value="1"/>
</dbReference>
<dbReference type="InterPro" id="IPR050266">
    <property type="entry name" value="AB_hydrolase_sf"/>
</dbReference>
<evidence type="ECO:0000259" key="2">
    <source>
        <dbReference type="Pfam" id="PF00561"/>
    </source>
</evidence>
<dbReference type="InterPro" id="IPR029058">
    <property type="entry name" value="AB_hydrolase_fold"/>
</dbReference>
<evidence type="ECO:0000313" key="4">
    <source>
        <dbReference type="Proteomes" id="UP000218418"/>
    </source>
</evidence>
<proteinExistence type="predicted"/>
<organism evidence="3 4">
    <name type="scientific">Calothrix parasitica NIES-267</name>
    <dbReference type="NCBI Taxonomy" id="1973488"/>
    <lineage>
        <taxon>Bacteria</taxon>
        <taxon>Bacillati</taxon>
        <taxon>Cyanobacteriota</taxon>
        <taxon>Cyanophyceae</taxon>
        <taxon>Nostocales</taxon>
        <taxon>Calotrichaceae</taxon>
        <taxon>Calothrix</taxon>
    </lineage>
</organism>
<dbReference type="Pfam" id="PF00561">
    <property type="entry name" value="Abhydrolase_1"/>
    <property type="match status" value="1"/>
</dbReference>
<dbReference type="Gene3D" id="3.40.50.1820">
    <property type="entry name" value="alpha/beta hydrolase"/>
    <property type="match status" value="1"/>
</dbReference>